<evidence type="ECO:0000256" key="3">
    <source>
        <dbReference type="ARBA" id="ARBA00022801"/>
    </source>
</evidence>
<keyword evidence="11" id="KW-1185">Reference proteome</keyword>
<dbReference type="RefSeq" id="WP_093277321.1">
    <property type="nucleotide sequence ID" value="NZ_FNDD01000026.1"/>
</dbReference>
<feature type="binding site" evidence="7">
    <location>
        <position position="107"/>
    </location>
    <ligand>
        <name>substrate</name>
    </ligand>
</feature>
<evidence type="ECO:0000313" key="10">
    <source>
        <dbReference type="EMBL" id="SDH72772.1"/>
    </source>
</evidence>
<feature type="site" description="Important for catalytic activity, responsible for pKa modulation of the active site Glu and correct orientation of both the proton donor and substrate" evidence="8">
    <location>
        <position position="150"/>
    </location>
</feature>
<evidence type="ECO:0000256" key="8">
    <source>
        <dbReference type="PIRSR" id="PIRSR026534-3"/>
    </source>
</evidence>
<feature type="binding site" evidence="7">
    <location>
        <begin position="147"/>
        <end position="150"/>
    </location>
    <ligand>
        <name>substrate</name>
    </ligand>
</feature>
<keyword evidence="3 5" id="KW-0378">Hydrolase</keyword>
<evidence type="ECO:0000256" key="7">
    <source>
        <dbReference type="PIRSR" id="PIRSR026534-2"/>
    </source>
</evidence>
<evidence type="ECO:0000313" key="11">
    <source>
        <dbReference type="Proteomes" id="UP000198854"/>
    </source>
</evidence>
<organism evidence="10 11">
    <name type="scientific">Vibrio xiamenensis</name>
    <dbReference type="NCBI Taxonomy" id="861298"/>
    <lineage>
        <taxon>Bacteria</taxon>
        <taxon>Pseudomonadati</taxon>
        <taxon>Pseudomonadota</taxon>
        <taxon>Gammaproteobacteria</taxon>
        <taxon>Vibrionales</taxon>
        <taxon>Vibrionaceae</taxon>
        <taxon>Vibrio</taxon>
    </lineage>
</organism>
<dbReference type="AlphaFoldDB" id="A0A1G8ES99"/>
<dbReference type="Pfam" id="PF04616">
    <property type="entry name" value="Glyco_hydro_43"/>
    <property type="match status" value="1"/>
</dbReference>
<dbReference type="PANTHER" id="PTHR43301">
    <property type="entry name" value="ARABINAN ENDO-1,5-ALPHA-L-ARABINOSIDASE"/>
    <property type="match status" value="1"/>
</dbReference>
<dbReference type="InterPro" id="IPR023296">
    <property type="entry name" value="Glyco_hydro_beta-prop_sf"/>
</dbReference>
<feature type="active site" description="Proton donor" evidence="6">
    <location>
        <position position="205"/>
    </location>
</feature>
<comment type="pathway">
    <text evidence="1 5">Glycan metabolism; L-arabinan degradation.</text>
</comment>
<evidence type="ECO:0000256" key="1">
    <source>
        <dbReference type="ARBA" id="ARBA00004834"/>
    </source>
</evidence>
<dbReference type="PANTHER" id="PTHR43301:SF3">
    <property type="entry name" value="ARABINAN ENDO-1,5-ALPHA-L-ARABINOSIDASE A-RELATED"/>
    <property type="match status" value="1"/>
</dbReference>
<evidence type="ECO:0000256" key="2">
    <source>
        <dbReference type="ARBA" id="ARBA00009865"/>
    </source>
</evidence>
<proteinExistence type="inferred from homology"/>
<evidence type="ECO:0000256" key="5">
    <source>
        <dbReference type="PIRNR" id="PIRNR026534"/>
    </source>
</evidence>
<dbReference type="Proteomes" id="UP000198854">
    <property type="component" value="Unassembled WGS sequence"/>
</dbReference>
<name>A0A1G8ES99_9VIBR</name>
<feature type="signal peptide" evidence="9">
    <location>
        <begin position="1"/>
        <end position="21"/>
    </location>
</feature>
<feature type="site" description="Important for substrate recognition" evidence="8">
    <location>
        <position position="275"/>
    </location>
</feature>
<dbReference type="OrthoDB" id="9801455at2"/>
<dbReference type="UniPathway" id="UPA00667"/>
<dbReference type="STRING" id="861298.SAMN04488136_12641"/>
<reference evidence="10 11" key="1">
    <citation type="submission" date="2016-10" db="EMBL/GenBank/DDBJ databases">
        <authorList>
            <person name="de Groot N.N."/>
        </authorList>
    </citation>
    <scope>NUCLEOTIDE SEQUENCE [LARGE SCALE GENOMIC DNA]</scope>
    <source>
        <strain evidence="10 11">CGMCC 1.10228</strain>
    </source>
</reference>
<dbReference type="EC" id="3.2.1.55" evidence="5"/>
<feature type="active site" description="Proton acceptor" evidence="6">
    <location>
        <position position="30"/>
    </location>
</feature>
<feature type="binding site" evidence="7">
    <location>
        <position position="30"/>
    </location>
    <ligand>
        <name>substrate</name>
    </ligand>
</feature>
<dbReference type="Gene3D" id="2.115.10.20">
    <property type="entry name" value="Glycosyl hydrolase domain, family 43"/>
    <property type="match status" value="1"/>
</dbReference>
<feature type="binding site" evidence="7">
    <location>
        <begin position="167"/>
        <end position="169"/>
    </location>
    <ligand>
        <name>substrate</name>
    </ligand>
</feature>
<dbReference type="GO" id="GO:0046556">
    <property type="term" value="F:alpha-L-arabinofuranosidase activity"/>
    <property type="evidence" value="ECO:0007669"/>
    <property type="project" value="UniProtKB-EC"/>
</dbReference>
<comment type="catalytic activity">
    <reaction evidence="5">
        <text>Hydrolysis of terminal non-reducing alpha-L-arabinofuranoside residues in alpha-L-arabinosides.</text>
        <dbReference type="EC" id="3.2.1.55"/>
    </reaction>
</comment>
<dbReference type="CDD" id="cd18830">
    <property type="entry name" value="GH43_CjArb43A-like"/>
    <property type="match status" value="1"/>
</dbReference>
<dbReference type="PIRSF" id="PIRSF026534">
    <property type="entry name" value="Endo_alpha-L-arabinosidase"/>
    <property type="match status" value="1"/>
</dbReference>
<gene>
    <name evidence="10" type="ORF">SAMN04488136_12641</name>
</gene>
<dbReference type="GO" id="GO:0031222">
    <property type="term" value="P:arabinan catabolic process"/>
    <property type="evidence" value="ECO:0007669"/>
    <property type="project" value="UniProtKB-UniPathway"/>
</dbReference>
<comment type="similarity">
    <text evidence="2 5">Belongs to the glycosyl hydrolase 43 family.</text>
</comment>
<feature type="chain" id="PRO_5011597595" description="Extracellular exo-alpha-(1-&gt;5)-L-arabinofuranosidase" evidence="9">
    <location>
        <begin position="22"/>
        <end position="331"/>
    </location>
</feature>
<sequence length="331" mass="37080">MKRRISLATSLLLGLASLSLAQADQLEVHDPTMARDHGTYYVFSTGPGITVYSSPDMVHWRYSDRVFATEPDWATDVAPDFDGNLWAPDIVKQNGKYYLYYSVSAFGQNTSGIGVATNATLNPKARNYQWVDQGIVIQSDPDQDNWNAIDPAVTRDEDGTPWMAFGSFWGGLKLVRLNPNLTSVAEPQEWYDLATRPGVTYNPIEAAFIFKKGPYYYLFASFDFCCQGVDSTYKIMVGRSHNIQGPYYDKDGVSMLEGGGSLVLGGNDDWAALGHNAVYTFGHKDYMVFHAYETADDGIQKLRILQVHWRDGWPEVNEEDLNTNTTVLLED</sequence>
<accession>A0A1G8ES99</accession>
<dbReference type="GO" id="GO:0046558">
    <property type="term" value="F:arabinan endo-1,5-alpha-L-arabinosidase activity"/>
    <property type="evidence" value="ECO:0007669"/>
    <property type="project" value="InterPro"/>
</dbReference>
<dbReference type="SUPFAM" id="SSF75005">
    <property type="entry name" value="Arabinanase/levansucrase/invertase"/>
    <property type="match status" value="1"/>
</dbReference>
<protein>
    <recommendedName>
        <fullName evidence="5">Extracellular exo-alpha-(1-&gt;5)-L-arabinofuranosidase</fullName>
        <ecNumber evidence="5">3.2.1.55</ecNumber>
    </recommendedName>
</protein>
<dbReference type="InterPro" id="IPR006710">
    <property type="entry name" value="Glyco_hydro_43"/>
</dbReference>
<dbReference type="InterPro" id="IPR050727">
    <property type="entry name" value="GH43_arabinanases"/>
</dbReference>
<keyword evidence="9" id="KW-0732">Signal</keyword>
<keyword evidence="4 5" id="KW-0326">Glycosidase</keyword>
<evidence type="ECO:0000256" key="6">
    <source>
        <dbReference type="PIRSR" id="PIRSR026534-1"/>
    </source>
</evidence>
<evidence type="ECO:0000256" key="4">
    <source>
        <dbReference type="ARBA" id="ARBA00023295"/>
    </source>
</evidence>
<dbReference type="InterPro" id="IPR016840">
    <property type="entry name" value="Glyco_hydro_43_endo_a_Ara-ase"/>
</dbReference>
<evidence type="ECO:0000256" key="9">
    <source>
        <dbReference type="SAM" id="SignalP"/>
    </source>
</evidence>
<dbReference type="EMBL" id="FNDD01000026">
    <property type="protein sequence ID" value="SDH72772.1"/>
    <property type="molecule type" value="Genomic_DNA"/>
</dbReference>